<dbReference type="Pfam" id="PF20236">
    <property type="entry name" value="DUF6593"/>
    <property type="match status" value="1"/>
</dbReference>
<evidence type="ECO:0000313" key="3">
    <source>
        <dbReference type="Proteomes" id="UP000054166"/>
    </source>
</evidence>
<proteinExistence type="predicted"/>
<feature type="domain" description="DUF6593" evidence="1">
    <location>
        <begin position="8"/>
        <end position="160"/>
    </location>
</feature>
<dbReference type="InParanoid" id="A0A0C3CCA5"/>
<evidence type="ECO:0000313" key="2">
    <source>
        <dbReference type="EMBL" id="KIM87307.1"/>
    </source>
</evidence>
<dbReference type="InterPro" id="IPR046528">
    <property type="entry name" value="DUF6593"/>
</dbReference>
<dbReference type="Proteomes" id="UP000054166">
    <property type="component" value="Unassembled WGS sequence"/>
</dbReference>
<dbReference type="OrthoDB" id="2605483at2759"/>
<dbReference type="EMBL" id="KN832979">
    <property type="protein sequence ID" value="KIM87307.1"/>
    <property type="molecule type" value="Genomic_DNA"/>
</dbReference>
<dbReference type="AlphaFoldDB" id="A0A0C3CCA5"/>
<gene>
    <name evidence="2" type="ORF">PILCRDRAFT_814798</name>
</gene>
<dbReference type="HOGENOM" id="CLU_084280_5_0_1"/>
<organism evidence="2 3">
    <name type="scientific">Piloderma croceum (strain F 1598)</name>
    <dbReference type="NCBI Taxonomy" id="765440"/>
    <lineage>
        <taxon>Eukaryota</taxon>
        <taxon>Fungi</taxon>
        <taxon>Dikarya</taxon>
        <taxon>Basidiomycota</taxon>
        <taxon>Agaricomycotina</taxon>
        <taxon>Agaricomycetes</taxon>
        <taxon>Agaricomycetidae</taxon>
        <taxon>Atheliales</taxon>
        <taxon>Atheliaceae</taxon>
        <taxon>Piloderma</taxon>
    </lineage>
</organism>
<sequence length="174" mass="19655">MELYLRDNDPTRTLLITASGEELYKTETYQDGGTTVVLRFQRNAGAGRVALEVGKIEPLQPRGTRLFLYVEHKQLVLRPPAIEGMDSSWTFTGPDGRSYKWQLFVRQPVLLLNDHSSTPIARYRRAKLGIVSRSRRAFLEIFPAGVNLVDFCVVTFVSFAKHTLAIEPEPSLST</sequence>
<keyword evidence="3" id="KW-1185">Reference proteome</keyword>
<reference evidence="2 3" key="1">
    <citation type="submission" date="2014-04" db="EMBL/GenBank/DDBJ databases">
        <authorList>
            <consortium name="DOE Joint Genome Institute"/>
            <person name="Kuo A."/>
            <person name="Tarkka M."/>
            <person name="Buscot F."/>
            <person name="Kohler A."/>
            <person name="Nagy L.G."/>
            <person name="Floudas D."/>
            <person name="Copeland A."/>
            <person name="Barry K.W."/>
            <person name="Cichocki N."/>
            <person name="Veneault-Fourrey C."/>
            <person name="LaButti K."/>
            <person name="Lindquist E.A."/>
            <person name="Lipzen A."/>
            <person name="Lundell T."/>
            <person name="Morin E."/>
            <person name="Murat C."/>
            <person name="Sun H."/>
            <person name="Tunlid A."/>
            <person name="Henrissat B."/>
            <person name="Grigoriev I.V."/>
            <person name="Hibbett D.S."/>
            <person name="Martin F."/>
            <person name="Nordberg H.P."/>
            <person name="Cantor M.N."/>
            <person name="Hua S.X."/>
        </authorList>
    </citation>
    <scope>NUCLEOTIDE SEQUENCE [LARGE SCALE GENOMIC DNA]</scope>
    <source>
        <strain evidence="2 3">F 1598</strain>
    </source>
</reference>
<accession>A0A0C3CCA5</accession>
<evidence type="ECO:0000259" key="1">
    <source>
        <dbReference type="Pfam" id="PF20236"/>
    </source>
</evidence>
<protein>
    <recommendedName>
        <fullName evidence="1">DUF6593 domain-containing protein</fullName>
    </recommendedName>
</protein>
<reference evidence="3" key="2">
    <citation type="submission" date="2015-01" db="EMBL/GenBank/DDBJ databases">
        <title>Evolutionary Origins and Diversification of the Mycorrhizal Mutualists.</title>
        <authorList>
            <consortium name="DOE Joint Genome Institute"/>
            <consortium name="Mycorrhizal Genomics Consortium"/>
            <person name="Kohler A."/>
            <person name="Kuo A."/>
            <person name="Nagy L.G."/>
            <person name="Floudas D."/>
            <person name="Copeland A."/>
            <person name="Barry K.W."/>
            <person name="Cichocki N."/>
            <person name="Veneault-Fourrey C."/>
            <person name="LaButti K."/>
            <person name="Lindquist E.A."/>
            <person name="Lipzen A."/>
            <person name="Lundell T."/>
            <person name="Morin E."/>
            <person name="Murat C."/>
            <person name="Riley R."/>
            <person name="Ohm R."/>
            <person name="Sun H."/>
            <person name="Tunlid A."/>
            <person name="Henrissat B."/>
            <person name="Grigoriev I.V."/>
            <person name="Hibbett D.S."/>
            <person name="Martin F."/>
        </authorList>
    </citation>
    <scope>NUCLEOTIDE SEQUENCE [LARGE SCALE GENOMIC DNA]</scope>
    <source>
        <strain evidence="3">F 1598</strain>
    </source>
</reference>
<name>A0A0C3CCA5_PILCF</name>